<evidence type="ECO:0000259" key="1">
    <source>
        <dbReference type="Pfam" id="PF09643"/>
    </source>
</evidence>
<comment type="caution">
    <text evidence="2">The sequence shown here is derived from an EMBL/GenBank/DDBJ whole genome shotgun (WGS) entry which is preliminary data.</text>
</comment>
<dbReference type="EMBL" id="JBHTNZ010000007">
    <property type="protein sequence ID" value="MFD1461368.1"/>
    <property type="molecule type" value="Genomic_DNA"/>
</dbReference>
<dbReference type="Pfam" id="PF09643">
    <property type="entry name" value="YopX"/>
    <property type="match status" value="1"/>
</dbReference>
<organism evidence="2 3">
    <name type="scientific">Paenibacillus farraposensis</name>
    <dbReference type="NCBI Taxonomy" id="2807095"/>
    <lineage>
        <taxon>Bacteria</taxon>
        <taxon>Bacillati</taxon>
        <taxon>Bacillota</taxon>
        <taxon>Bacilli</taxon>
        <taxon>Bacillales</taxon>
        <taxon>Paenibacillaceae</taxon>
        <taxon>Paenibacillus</taxon>
    </lineage>
</organism>
<proteinExistence type="predicted"/>
<feature type="domain" description="YopX protein" evidence="1">
    <location>
        <begin position="22"/>
        <end position="120"/>
    </location>
</feature>
<dbReference type="Proteomes" id="UP001597340">
    <property type="component" value="Unassembled WGS sequence"/>
</dbReference>
<dbReference type="InterPro" id="IPR023385">
    <property type="entry name" value="YopX-like_C"/>
</dbReference>
<evidence type="ECO:0000313" key="3">
    <source>
        <dbReference type="Proteomes" id="UP001597340"/>
    </source>
</evidence>
<gene>
    <name evidence="2" type="ORF">ACFQ5D_07935</name>
</gene>
<evidence type="ECO:0000313" key="2">
    <source>
        <dbReference type="EMBL" id="MFD1461368.1"/>
    </source>
</evidence>
<dbReference type="NCBIfam" id="TIGR01671">
    <property type="entry name" value="phage_TIGR01671"/>
    <property type="match status" value="1"/>
</dbReference>
<name>A0ABW4DC49_9BACL</name>
<sequence>MIDGDSLAFEEYLPICQHLTQDGIMQYTGLQDKNGKEIYEGDILKQTYHAVTGSYDDQISFDGYHIGAVVITASQGVCMKKPLCYSEETDETTVSNQYKKVAGYRCEVIGNIYENKELLQVA</sequence>
<reference evidence="3" key="1">
    <citation type="journal article" date="2019" name="Int. J. Syst. Evol. Microbiol.">
        <title>The Global Catalogue of Microorganisms (GCM) 10K type strain sequencing project: providing services to taxonomists for standard genome sequencing and annotation.</title>
        <authorList>
            <consortium name="The Broad Institute Genomics Platform"/>
            <consortium name="The Broad Institute Genome Sequencing Center for Infectious Disease"/>
            <person name="Wu L."/>
            <person name="Ma J."/>
        </authorList>
    </citation>
    <scope>NUCLEOTIDE SEQUENCE [LARGE SCALE GENOMIC DNA]</scope>
    <source>
        <strain evidence="3">CCM 9147</strain>
    </source>
</reference>
<protein>
    <submittedName>
        <fullName evidence="2">YopX family protein</fullName>
    </submittedName>
</protein>
<dbReference type="InterPro" id="IPR010024">
    <property type="entry name" value="CHP16711"/>
</dbReference>
<dbReference type="SUPFAM" id="SSF159006">
    <property type="entry name" value="YopX-like"/>
    <property type="match status" value="1"/>
</dbReference>
<dbReference type="Gene3D" id="2.30.30.290">
    <property type="entry name" value="YopX-like domains"/>
    <property type="match status" value="1"/>
</dbReference>
<accession>A0ABW4DC49</accession>
<keyword evidence="3" id="KW-1185">Reference proteome</keyword>
<dbReference type="InterPro" id="IPR019096">
    <property type="entry name" value="YopX_protein"/>
</dbReference>